<evidence type="ECO:0000313" key="3">
    <source>
        <dbReference type="Proteomes" id="UP001295444"/>
    </source>
</evidence>
<name>A0AAD1RU90_PELCU</name>
<accession>A0AAD1RU90</accession>
<organism evidence="2 3">
    <name type="scientific">Pelobates cultripes</name>
    <name type="common">Western spadefoot toad</name>
    <dbReference type="NCBI Taxonomy" id="61616"/>
    <lineage>
        <taxon>Eukaryota</taxon>
        <taxon>Metazoa</taxon>
        <taxon>Chordata</taxon>
        <taxon>Craniata</taxon>
        <taxon>Vertebrata</taxon>
        <taxon>Euteleostomi</taxon>
        <taxon>Amphibia</taxon>
        <taxon>Batrachia</taxon>
        <taxon>Anura</taxon>
        <taxon>Pelobatoidea</taxon>
        <taxon>Pelobatidae</taxon>
        <taxon>Pelobates</taxon>
    </lineage>
</organism>
<feature type="compositionally biased region" description="Polar residues" evidence="1">
    <location>
        <begin position="17"/>
        <end position="27"/>
    </location>
</feature>
<dbReference type="AlphaFoldDB" id="A0AAD1RU90"/>
<evidence type="ECO:0000256" key="1">
    <source>
        <dbReference type="SAM" id="MobiDB-lite"/>
    </source>
</evidence>
<feature type="compositionally biased region" description="Polar residues" evidence="1">
    <location>
        <begin position="64"/>
        <end position="97"/>
    </location>
</feature>
<dbReference type="EMBL" id="OW240914">
    <property type="protein sequence ID" value="CAH2277328.1"/>
    <property type="molecule type" value="Genomic_DNA"/>
</dbReference>
<feature type="region of interest" description="Disordered" evidence="1">
    <location>
        <begin position="1"/>
        <end position="30"/>
    </location>
</feature>
<feature type="region of interest" description="Disordered" evidence="1">
    <location>
        <begin position="46"/>
        <end position="121"/>
    </location>
</feature>
<feature type="compositionally biased region" description="Basic and acidic residues" evidence="1">
    <location>
        <begin position="1"/>
        <end position="15"/>
    </location>
</feature>
<dbReference type="Proteomes" id="UP001295444">
    <property type="component" value="Chromosome 03"/>
</dbReference>
<evidence type="ECO:0000313" key="2">
    <source>
        <dbReference type="EMBL" id="CAH2277328.1"/>
    </source>
</evidence>
<keyword evidence="3" id="KW-1185">Reference proteome</keyword>
<reference evidence="2" key="1">
    <citation type="submission" date="2022-03" db="EMBL/GenBank/DDBJ databases">
        <authorList>
            <person name="Alioto T."/>
            <person name="Alioto T."/>
            <person name="Gomez Garrido J."/>
        </authorList>
    </citation>
    <scope>NUCLEOTIDE SEQUENCE</scope>
</reference>
<gene>
    <name evidence="2" type="ORF">PECUL_23A022173</name>
</gene>
<proteinExistence type="predicted"/>
<protein>
    <submittedName>
        <fullName evidence="2">Uncharacterized protein</fullName>
    </submittedName>
</protein>
<sequence length="121" mass="13660">MRFTKMADAHPEPKLNEQPNEQVTHTSLEQRMDELFARFWTQLEPQAEATQARSWRRPRGGKEQVTQVHPQGTHTQKATNTSRQSPPEPSASATTTDNPPPQVMRIHLGPLPHPTLGRLGL</sequence>